<proteinExistence type="inferred from homology"/>
<comment type="similarity">
    <text evidence="1">Belongs to the asp23 family.</text>
</comment>
<dbReference type="Pfam" id="PF03780">
    <property type="entry name" value="Asp23"/>
    <property type="match status" value="1"/>
</dbReference>
<sequence>MSDSVTGDATHPQPTPIDLTTVDPTHPDHESADHLLGTAVAETALAVTGVHHLGGVAARTLDRAARAVLGSSTTPGVTVSRDAGTATVDLDLVVSYPHPVGDVADSVRRQVKHAAAQLVGDRVVVNVNVTDVHGPFDAVAEGASAPAAAVESAVSAGS</sequence>
<dbReference type="EMBL" id="BAABAU010000001">
    <property type="protein sequence ID" value="GAA4266245.1"/>
    <property type="molecule type" value="Genomic_DNA"/>
</dbReference>
<evidence type="ECO:0000313" key="3">
    <source>
        <dbReference type="EMBL" id="GAA4266245.1"/>
    </source>
</evidence>
<name>A0ABP8E2G9_9MICO</name>
<accession>A0ABP8E2G9</accession>
<dbReference type="RefSeq" id="WP_344795296.1">
    <property type="nucleotide sequence ID" value="NZ_BAABAU010000001.1"/>
</dbReference>
<evidence type="ECO:0000256" key="1">
    <source>
        <dbReference type="ARBA" id="ARBA00005721"/>
    </source>
</evidence>
<feature type="region of interest" description="Disordered" evidence="2">
    <location>
        <begin position="1"/>
        <end position="31"/>
    </location>
</feature>
<organism evidence="3 4">
    <name type="scientific">Frondihabitans peucedani</name>
    <dbReference type="NCBI Taxonomy" id="598626"/>
    <lineage>
        <taxon>Bacteria</taxon>
        <taxon>Bacillati</taxon>
        <taxon>Actinomycetota</taxon>
        <taxon>Actinomycetes</taxon>
        <taxon>Micrococcales</taxon>
        <taxon>Microbacteriaceae</taxon>
        <taxon>Frondihabitans</taxon>
    </lineage>
</organism>
<dbReference type="InterPro" id="IPR005531">
    <property type="entry name" value="Asp23"/>
</dbReference>
<protein>
    <recommendedName>
        <fullName evidence="5">Asp23/Gls24 family envelope stress response protein</fullName>
    </recommendedName>
</protein>
<evidence type="ECO:0008006" key="5">
    <source>
        <dbReference type="Google" id="ProtNLM"/>
    </source>
</evidence>
<keyword evidence="4" id="KW-1185">Reference proteome</keyword>
<dbReference type="Proteomes" id="UP001501594">
    <property type="component" value="Unassembled WGS sequence"/>
</dbReference>
<evidence type="ECO:0000313" key="4">
    <source>
        <dbReference type="Proteomes" id="UP001501594"/>
    </source>
</evidence>
<gene>
    <name evidence="3" type="ORF">GCM10022256_18570</name>
</gene>
<reference evidence="4" key="1">
    <citation type="journal article" date="2019" name="Int. J. Syst. Evol. Microbiol.">
        <title>The Global Catalogue of Microorganisms (GCM) 10K type strain sequencing project: providing services to taxonomists for standard genome sequencing and annotation.</title>
        <authorList>
            <consortium name="The Broad Institute Genomics Platform"/>
            <consortium name="The Broad Institute Genome Sequencing Center for Infectious Disease"/>
            <person name="Wu L."/>
            <person name="Ma J."/>
        </authorList>
    </citation>
    <scope>NUCLEOTIDE SEQUENCE [LARGE SCALE GENOMIC DNA]</scope>
    <source>
        <strain evidence="4">JCM 17442</strain>
    </source>
</reference>
<comment type="caution">
    <text evidence="3">The sequence shown here is derived from an EMBL/GenBank/DDBJ whole genome shotgun (WGS) entry which is preliminary data.</text>
</comment>
<evidence type="ECO:0000256" key="2">
    <source>
        <dbReference type="SAM" id="MobiDB-lite"/>
    </source>
</evidence>